<dbReference type="SUPFAM" id="SSF53187">
    <property type="entry name" value="Zn-dependent exopeptidases"/>
    <property type="match status" value="1"/>
</dbReference>
<dbReference type="Proteomes" id="UP000649345">
    <property type="component" value="Unassembled WGS sequence"/>
</dbReference>
<dbReference type="GO" id="GO:0046872">
    <property type="term" value="F:metal ion binding"/>
    <property type="evidence" value="ECO:0007669"/>
    <property type="project" value="UniProtKB-KW"/>
</dbReference>
<keyword evidence="7" id="KW-1185">Reference proteome</keyword>
<dbReference type="Pfam" id="PF24827">
    <property type="entry name" value="AstE_AspA_cat"/>
    <property type="match status" value="1"/>
</dbReference>
<evidence type="ECO:0000256" key="4">
    <source>
        <dbReference type="ARBA" id="ARBA00022833"/>
    </source>
</evidence>
<dbReference type="PIRSF" id="PIRSF039012">
    <property type="entry name" value="ASP"/>
    <property type="match status" value="1"/>
</dbReference>
<gene>
    <name evidence="6" type="ORF">H8S44_15540</name>
</gene>
<dbReference type="AlphaFoldDB" id="A0A923RN95"/>
<dbReference type="GO" id="GO:0016788">
    <property type="term" value="F:hydrolase activity, acting on ester bonds"/>
    <property type="evidence" value="ECO:0007669"/>
    <property type="project" value="InterPro"/>
</dbReference>
<comment type="caution">
    <text evidence="6">The sequence shown here is derived from an EMBL/GenBank/DDBJ whole genome shotgun (WGS) entry which is preliminary data.</text>
</comment>
<sequence>MWKIAGFSLQTGEKRRVTIEIPVEEAGEEKMYPMPATLICGCGKGKTVLITAGIHAGEYPAIPAVIRAAGEIQPEELNGNLIFIHCVNTSGFFKRTFGLIPEDDFNLNGQYPGKEGGTTGERIADYFVRHFFDEIDFMMDMHSGGQQEPLTPCLFYPLAEAVTEEALAAARALDIPWLIASTATAGQYSYAANYHKVPGLLVERGYGGFCKKEWVDAYYRDIFLLLKHLEMYGDIETEEQVCKKTVVPRTTYLTSDTRGIWHTDLHENMEVARGELLGYCMDFYGEVIKKYYAEEDGVVFYYNTGLSVEEGTALVAYGIREHMIADEAG</sequence>
<reference evidence="6" key="1">
    <citation type="submission" date="2020-08" db="EMBL/GenBank/DDBJ databases">
        <title>Genome public.</title>
        <authorList>
            <person name="Liu C."/>
            <person name="Sun Q."/>
        </authorList>
    </citation>
    <scope>NUCLEOTIDE SEQUENCE</scope>
    <source>
        <strain evidence="6">NSJ-68</strain>
    </source>
</reference>
<keyword evidence="3" id="KW-0378">Hydrolase</keyword>
<proteinExistence type="predicted"/>
<dbReference type="Gene3D" id="3.40.630.10">
    <property type="entry name" value="Zn peptidases"/>
    <property type="match status" value="1"/>
</dbReference>
<accession>A0A923RN95</accession>
<organism evidence="6 7">
    <name type="scientific">Anaerosacchariphilus hominis</name>
    <dbReference type="NCBI Taxonomy" id="2763017"/>
    <lineage>
        <taxon>Bacteria</taxon>
        <taxon>Bacillati</taxon>
        <taxon>Bacillota</taxon>
        <taxon>Clostridia</taxon>
        <taxon>Lachnospirales</taxon>
        <taxon>Lachnospiraceae</taxon>
        <taxon>Anaerosacchariphilus</taxon>
    </lineage>
</organism>
<dbReference type="GO" id="GO:0016811">
    <property type="term" value="F:hydrolase activity, acting on carbon-nitrogen (but not peptide) bonds, in linear amides"/>
    <property type="evidence" value="ECO:0007669"/>
    <property type="project" value="InterPro"/>
</dbReference>
<evidence type="ECO:0000259" key="5">
    <source>
        <dbReference type="Pfam" id="PF24827"/>
    </source>
</evidence>
<evidence type="ECO:0000256" key="1">
    <source>
        <dbReference type="ARBA" id="ARBA00001947"/>
    </source>
</evidence>
<protein>
    <submittedName>
        <fullName evidence="6">Succinylglutamate desuccinylase/aspartoacylase family protein</fullName>
    </submittedName>
</protein>
<dbReference type="RefSeq" id="WP_186872280.1">
    <property type="nucleotide sequence ID" value="NZ_JACOOR010000012.1"/>
</dbReference>
<dbReference type="InterPro" id="IPR043795">
    <property type="entry name" value="N-alpha-Ac-DABA-like"/>
</dbReference>
<keyword evidence="2" id="KW-0479">Metal-binding</keyword>
<comment type="cofactor">
    <cofactor evidence="1">
        <name>Zn(2+)</name>
        <dbReference type="ChEBI" id="CHEBI:29105"/>
    </cofactor>
</comment>
<evidence type="ECO:0000256" key="3">
    <source>
        <dbReference type="ARBA" id="ARBA00022801"/>
    </source>
</evidence>
<dbReference type="PANTHER" id="PTHR37326">
    <property type="entry name" value="BLL3975 PROTEIN"/>
    <property type="match status" value="1"/>
</dbReference>
<dbReference type="InterPro" id="IPR053138">
    <property type="entry name" value="N-alpha-Ac-DABA_deacetylase"/>
</dbReference>
<evidence type="ECO:0000313" key="6">
    <source>
        <dbReference type="EMBL" id="MBC5661162.1"/>
    </source>
</evidence>
<dbReference type="InterPro" id="IPR055438">
    <property type="entry name" value="AstE_AspA_cat"/>
</dbReference>
<evidence type="ECO:0000256" key="2">
    <source>
        <dbReference type="ARBA" id="ARBA00022723"/>
    </source>
</evidence>
<evidence type="ECO:0000313" key="7">
    <source>
        <dbReference type="Proteomes" id="UP000649345"/>
    </source>
</evidence>
<feature type="domain" description="Succinylglutamate desuccinylase/Aspartoacylase catalytic" evidence="5">
    <location>
        <begin position="44"/>
        <end position="213"/>
    </location>
</feature>
<keyword evidence="4" id="KW-0862">Zinc</keyword>
<dbReference type="EMBL" id="JACOOR010000012">
    <property type="protein sequence ID" value="MBC5661162.1"/>
    <property type="molecule type" value="Genomic_DNA"/>
</dbReference>
<dbReference type="PANTHER" id="PTHR37326:SF1">
    <property type="entry name" value="BLL3975 PROTEIN"/>
    <property type="match status" value="1"/>
</dbReference>
<name>A0A923RN95_9FIRM</name>